<comment type="caution">
    <text evidence="1">The sequence shown here is derived from an EMBL/GenBank/DDBJ whole genome shotgun (WGS) entry which is preliminary data.</text>
</comment>
<dbReference type="RefSeq" id="WP_138014558.1">
    <property type="nucleotide sequence ID" value="NZ_SULI01000001.1"/>
</dbReference>
<evidence type="ECO:0000313" key="2">
    <source>
        <dbReference type="Proteomes" id="UP000306575"/>
    </source>
</evidence>
<gene>
    <name evidence="1" type="ORF">FAP39_01320</name>
</gene>
<dbReference type="Gene3D" id="3.40.50.300">
    <property type="entry name" value="P-loop containing nucleotide triphosphate hydrolases"/>
    <property type="match status" value="1"/>
</dbReference>
<proteinExistence type="predicted"/>
<protein>
    <submittedName>
        <fullName evidence="1">DUF2478 domain-containing protein</fullName>
    </submittedName>
</protein>
<dbReference type="Proteomes" id="UP000306575">
    <property type="component" value="Unassembled WGS sequence"/>
</dbReference>
<evidence type="ECO:0000313" key="1">
    <source>
        <dbReference type="EMBL" id="TKZ22541.1"/>
    </source>
</evidence>
<accession>A0A4V6F2E4</accession>
<keyword evidence="2" id="KW-1185">Reference proteome</keyword>
<reference evidence="1 2" key="1">
    <citation type="submission" date="2019-04" db="EMBL/GenBank/DDBJ databases">
        <title>Genome sequence of Pelagicola litoralis CL-ES2.</title>
        <authorList>
            <person name="Cao J."/>
        </authorList>
    </citation>
    <scope>NUCLEOTIDE SEQUENCE [LARGE SCALE GENOMIC DNA]</scope>
    <source>
        <strain evidence="1 2">CL-ES2</strain>
    </source>
</reference>
<dbReference type="InterPro" id="IPR018912">
    <property type="entry name" value="DUF2478"/>
</dbReference>
<sequence length="170" mass="18112">MKIAYTLAPGRGETNLLLAELARVLTGQGLRLCGTVQVDIDRETDDRCDMDVMVLPDGPTIRISQSLGKNARGCRLDPEALEQAVALSDQALDGHIDLLIVNKFGKHEAEGRGFRDTIGKALANGVPVLVGANKLNVDALNTFCDGAAQQLAPDLASLVNWIQTPDHATA</sequence>
<dbReference type="AlphaFoldDB" id="A0A4V6F2E4"/>
<organism evidence="1 2">
    <name type="scientific">Shimia litoralis</name>
    <dbReference type="NCBI Taxonomy" id="420403"/>
    <lineage>
        <taxon>Bacteria</taxon>
        <taxon>Pseudomonadati</taxon>
        <taxon>Pseudomonadota</taxon>
        <taxon>Alphaproteobacteria</taxon>
        <taxon>Rhodobacterales</taxon>
        <taxon>Roseobacteraceae</taxon>
    </lineage>
</organism>
<dbReference type="EMBL" id="SULI01000001">
    <property type="protein sequence ID" value="TKZ22541.1"/>
    <property type="molecule type" value="Genomic_DNA"/>
</dbReference>
<dbReference type="OrthoDB" id="5918880at2"/>
<dbReference type="Pfam" id="PF10649">
    <property type="entry name" value="DUF2478"/>
    <property type="match status" value="1"/>
</dbReference>
<name>A0A4V6F2E4_9RHOB</name>
<dbReference type="InterPro" id="IPR027417">
    <property type="entry name" value="P-loop_NTPase"/>
</dbReference>